<protein>
    <submittedName>
        <fullName evidence="1">Uncharacterized protein</fullName>
    </submittedName>
</protein>
<organism evidence="1">
    <name type="scientific">Myoviridae sp. ct0Tg8</name>
    <dbReference type="NCBI Taxonomy" id="2826598"/>
    <lineage>
        <taxon>Viruses</taxon>
        <taxon>Duplodnaviria</taxon>
        <taxon>Heunggongvirae</taxon>
        <taxon>Uroviricota</taxon>
        <taxon>Caudoviricetes</taxon>
    </lineage>
</organism>
<proteinExistence type="predicted"/>
<evidence type="ECO:0000313" key="1">
    <source>
        <dbReference type="EMBL" id="DAD92143.1"/>
    </source>
</evidence>
<name>A0A8S5NCN7_9CAUD</name>
<sequence>MSAKILSIHSLGVCPALNKKRPGVINDTLSDRRKERS</sequence>
<dbReference type="EMBL" id="BK015128">
    <property type="protein sequence ID" value="DAD92143.1"/>
    <property type="molecule type" value="Genomic_DNA"/>
</dbReference>
<reference evidence="1" key="1">
    <citation type="journal article" date="2021" name="Proc. Natl. Acad. Sci. U.S.A.">
        <title>A Catalog of Tens of Thousands of Viruses from Human Metagenomes Reveals Hidden Associations with Chronic Diseases.</title>
        <authorList>
            <person name="Tisza M.J."/>
            <person name="Buck C.B."/>
        </authorList>
    </citation>
    <scope>NUCLEOTIDE SEQUENCE</scope>
    <source>
        <strain evidence="1">Ct0Tg8</strain>
    </source>
</reference>
<accession>A0A8S5NCN7</accession>